<protein>
    <recommendedName>
        <fullName evidence="5">Peptide zinc metalloprotease protein</fullName>
    </recommendedName>
</protein>
<evidence type="ECO:0000313" key="3">
    <source>
        <dbReference type="EMBL" id="GIH03888.1"/>
    </source>
</evidence>
<evidence type="ECO:0000313" key="4">
    <source>
        <dbReference type="Proteomes" id="UP000612899"/>
    </source>
</evidence>
<keyword evidence="2" id="KW-0812">Transmembrane</keyword>
<gene>
    <name evidence="3" type="ORF">Rhe02_19550</name>
</gene>
<feature type="transmembrane region" description="Helical" evidence="2">
    <location>
        <begin position="277"/>
        <end position="299"/>
    </location>
</feature>
<name>A0A8J3Q4N3_9ACTN</name>
<dbReference type="AlphaFoldDB" id="A0A8J3Q4N3"/>
<keyword evidence="2" id="KW-1133">Transmembrane helix</keyword>
<feature type="transmembrane region" description="Helical" evidence="2">
    <location>
        <begin position="160"/>
        <end position="179"/>
    </location>
</feature>
<keyword evidence="2" id="KW-0472">Membrane</keyword>
<accession>A0A8J3Q4N3</accession>
<sequence>MVSPTAHFLLSQRAAGVAADDLAQRFSARAGQQVTEAQVQAALAKLDEQVAPAKVRPGGRNPFGLWVKVPLLPSSAVVRAGRVLSPLFHPAVVAGLGVVLGYLGYLVATGSVFAGSGSTLERGGVVWPALVLVLVSGFMHELGHTTASIRYGAPGGQIGFGLYLVYPVFYSDVSAAWTLPRRKRVVVDVGGVYFQLLMVACYLLLFRFTGWEAARLAALGALGLVTFALIPIFKFDGYWLLSDTLGVPNLSAQVGRALRQVRDRVLRRRVDRLPWPGWVTCVVVVYGVFSMLFLGYLLFHIVPAAVDVAVSYPARIAGLGRDLSAPPYRPATGRLRTIIFPGFLLVGVSFGLFTIGRRLVAPLFRIVRRKHDKAPAGPAPASGADDADRVPGTAAGVAGREDRQLLG</sequence>
<feature type="transmembrane region" description="Helical" evidence="2">
    <location>
        <begin position="120"/>
        <end position="140"/>
    </location>
</feature>
<keyword evidence="4" id="KW-1185">Reference proteome</keyword>
<feature type="transmembrane region" description="Helical" evidence="2">
    <location>
        <begin position="87"/>
        <end position="108"/>
    </location>
</feature>
<dbReference type="Proteomes" id="UP000612899">
    <property type="component" value="Unassembled WGS sequence"/>
</dbReference>
<feature type="compositionally biased region" description="Low complexity" evidence="1">
    <location>
        <begin position="375"/>
        <end position="384"/>
    </location>
</feature>
<feature type="region of interest" description="Disordered" evidence="1">
    <location>
        <begin position="373"/>
        <end position="407"/>
    </location>
</feature>
<evidence type="ECO:0000256" key="2">
    <source>
        <dbReference type="SAM" id="Phobius"/>
    </source>
</evidence>
<evidence type="ECO:0008006" key="5">
    <source>
        <dbReference type="Google" id="ProtNLM"/>
    </source>
</evidence>
<feature type="transmembrane region" description="Helical" evidence="2">
    <location>
        <begin position="186"/>
        <end position="208"/>
    </location>
</feature>
<comment type="caution">
    <text evidence="3">The sequence shown here is derived from an EMBL/GenBank/DDBJ whole genome shotgun (WGS) entry which is preliminary data.</text>
</comment>
<proteinExistence type="predicted"/>
<reference evidence="3" key="1">
    <citation type="submission" date="2021-01" db="EMBL/GenBank/DDBJ databases">
        <title>Whole genome shotgun sequence of Rhizocola hellebori NBRC 109834.</title>
        <authorList>
            <person name="Komaki H."/>
            <person name="Tamura T."/>
        </authorList>
    </citation>
    <scope>NUCLEOTIDE SEQUENCE</scope>
    <source>
        <strain evidence="3">NBRC 109834</strain>
    </source>
</reference>
<feature type="transmembrane region" description="Helical" evidence="2">
    <location>
        <begin position="338"/>
        <end position="360"/>
    </location>
</feature>
<dbReference type="EMBL" id="BONY01000010">
    <property type="protein sequence ID" value="GIH03888.1"/>
    <property type="molecule type" value="Genomic_DNA"/>
</dbReference>
<feature type="transmembrane region" description="Helical" evidence="2">
    <location>
        <begin position="214"/>
        <end position="233"/>
    </location>
</feature>
<organism evidence="3 4">
    <name type="scientific">Rhizocola hellebori</name>
    <dbReference type="NCBI Taxonomy" id="1392758"/>
    <lineage>
        <taxon>Bacteria</taxon>
        <taxon>Bacillati</taxon>
        <taxon>Actinomycetota</taxon>
        <taxon>Actinomycetes</taxon>
        <taxon>Micromonosporales</taxon>
        <taxon>Micromonosporaceae</taxon>
        <taxon>Rhizocola</taxon>
    </lineage>
</organism>
<evidence type="ECO:0000256" key="1">
    <source>
        <dbReference type="SAM" id="MobiDB-lite"/>
    </source>
</evidence>